<gene>
    <name evidence="1" type="ORF">BpHYR1_031950</name>
</gene>
<organism evidence="1 2">
    <name type="scientific">Brachionus plicatilis</name>
    <name type="common">Marine rotifer</name>
    <name type="synonym">Brachionus muelleri</name>
    <dbReference type="NCBI Taxonomy" id="10195"/>
    <lineage>
        <taxon>Eukaryota</taxon>
        <taxon>Metazoa</taxon>
        <taxon>Spiralia</taxon>
        <taxon>Gnathifera</taxon>
        <taxon>Rotifera</taxon>
        <taxon>Eurotatoria</taxon>
        <taxon>Monogononta</taxon>
        <taxon>Pseudotrocha</taxon>
        <taxon>Ploima</taxon>
        <taxon>Brachionidae</taxon>
        <taxon>Brachionus</taxon>
    </lineage>
</organism>
<feature type="non-terminal residue" evidence="1">
    <location>
        <position position="244"/>
    </location>
</feature>
<reference evidence="1 2" key="1">
    <citation type="journal article" date="2018" name="Sci. Rep.">
        <title>Genomic signatures of local adaptation to the degree of environmental predictability in rotifers.</title>
        <authorList>
            <person name="Franch-Gras L."/>
            <person name="Hahn C."/>
            <person name="Garcia-Roger E.M."/>
            <person name="Carmona M.J."/>
            <person name="Serra M."/>
            <person name="Gomez A."/>
        </authorList>
    </citation>
    <scope>NUCLEOTIDE SEQUENCE [LARGE SCALE GENOMIC DNA]</scope>
    <source>
        <strain evidence="1">HYR1</strain>
    </source>
</reference>
<dbReference type="Proteomes" id="UP000276133">
    <property type="component" value="Unassembled WGS sequence"/>
</dbReference>
<keyword evidence="2" id="KW-1185">Reference proteome</keyword>
<accession>A0A3M7T112</accession>
<feature type="non-terminal residue" evidence="1">
    <location>
        <position position="1"/>
    </location>
</feature>
<dbReference type="AlphaFoldDB" id="A0A3M7T112"/>
<evidence type="ECO:0000313" key="1">
    <source>
        <dbReference type="EMBL" id="RNA41743.1"/>
    </source>
</evidence>
<proteinExistence type="predicted"/>
<name>A0A3M7T112_BRAPC</name>
<sequence>SEASAKGDIQNGEEQRTIAVQTTKESAPSREWSFKPTIFTLKQDIRTWWNRFKLFVENNKIVDADLRNCVATFLDDNCLSRFEFRVPKGPVDMFELEKQMVKMFGQQPASQTDAVAEFYNRKQLPGEDFRDFYTNLWILARNAFVYTGDFDQSRYDYLVKERFITGLSEKAVFWRVDVSNPQTCSEANDLVVQTYARLQILNRNQPTPIISEKMGDQENVYQGTHKHVKWSDQIDLHNTPDGEK</sequence>
<dbReference type="EMBL" id="REGN01000468">
    <property type="protein sequence ID" value="RNA41743.1"/>
    <property type="molecule type" value="Genomic_DNA"/>
</dbReference>
<comment type="caution">
    <text evidence="1">The sequence shown here is derived from an EMBL/GenBank/DDBJ whole genome shotgun (WGS) entry which is preliminary data.</text>
</comment>
<protein>
    <submittedName>
        <fullName evidence="1">Uncharacterized protein</fullName>
    </submittedName>
</protein>
<evidence type="ECO:0000313" key="2">
    <source>
        <dbReference type="Proteomes" id="UP000276133"/>
    </source>
</evidence>
<dbReference type="OrthoDB" id="10064127at2759"/>